<sequence length="185" mass="21350">MLILYHIVASAVALGCVCSINIASNWPHRRRNAEDERMIFGFRRAYDGRRLDQGELMRKLLYDSLKKDRSVFKSRLWLRQHKEKPTEAPRPTSPPTKDSMANVVEKELKFAMGMKSSALLDKPYVMKTGDKEFLVLHPGAADPFVTVIPNDIYYNVEKTCVNWLEDCSAQGVRSRLLERIRSPYM</sequence>
<dbReference type="EMBL" id="OW152813">
    <property type="protein sequence ID" value="CAH2036040.1"/>
    <property type="molecule type" value="Genomic_DNA"/>
</dbReference>
<name>A0ABN8HLW8_9NEOP</name>
<proteinExistence type="predicted"/>
<gene>
    <name evidence="1" type="ORF">IPOD504_LOCUS818</name>
</gene>
<accession>A0ABN8HLW8</accession>
<evidence type="ECO:0000313" key="1">
    <source>
        <dbReference type="EMBL" id="CAH2036040.1"/>
    </source>
</evidence>
<keyword evidence="2" id="KW-1185">Reference proteome</keyword>
<evidence type="ECO:0000313" key="2">
    <source>
        <dbReference type="Proteomes" id="UP000837857"/>
    </source>
</evidence>
<dbReference type="Proteomes" id="UP000837857">
    <property type="component" value="Chromosome 1"/>
</dbReference>
<organism evidence="1 2">
    <name type="scientific">Iphiclides podalirius</name>
    <name type="common">scarce swallowtail</name>
    <dbReference type="NCBI Taxonomy" id="110791"/>
    <lineage>
        <taxon>Eukaryota</taxon>
        <taxon>Metazoa</taxon>
        <taxon>Ecdysozoa</taxon>
        <taxon>Arthropoda</taxon>
        <taxon>Hexapoda</taxon>
        <taxon>Insecta</taxon>
        <taxon>Pterygota</taxon>
        <taxon>Neoptera</taxon>
        <taxon>Endopterygota</taxon>
        <taxon>Lepidoptera</taxon>
        <taxon>Glossata</taxon>
        <taxon>Ditrysia</taxon>
        <taxon>Papilionoidea</taxon>
        <taxon>Papilionidae</taxon>
        <taxon>Papilioninae</taxon>
        <taxon>Iphiclides</taxon>
    </lineage>
</organism>
<reference evidence="1" key="1">
    <citation type="submission" date="2022-03" db="EMBL/GenBank/DDBJ databases">
        <authorList>
            <person name="Martin H S."/>
        </authorList>
    </citation>
    <scope>NUCLEOTIDE SEQUENCE</scope>
</reference>
<feature type="non-terminal residue" evidence="1">
    <location>
        <position position="1"/>
    </location>
</feature>
<protein>
    <submittedName>
        <fullName evidence="1">Uncharacterized protein</fullName>
    </submittedName>
</protein>